<evidence type="ECO:0000313" key="6">
    <source>
        <dbReference type="Proteomes" id="UP000594800"/>
    </source>
</evidence>
<dbReference type="InterPro" id="IPR011990">
    <property type="entry name" value="TPR-like_helical_dom_sf"/>
</dbReference>
<evidence type="ECO:0000256" key="4">
    <source>
        <dbReference type="ARBA" id="ARBA00022803"/>
    </source>
</evidence>
<dbReference type="InterPro" id="IPR033891">
    <property type="entry name" value="TTC38"/>
</dbReference>
<evidence type="ECO:0000313" key="5">
    <source>
        <dbReference type="EMBL" id="QPH52776.1"/>
    </source>
</evidence>
<evidence type="ECO:0000256" key="1">
    <source>
        <dbReference type="ARBA" id="ARBA00005857"/>
    </source>
</evidence>
<name>A0A7S9QC67_9RHOB</name>
<dbReference type="SUPFAM" id="SSF48452">
    <property type="entry name" value="TPR-like"/>
    <property type="match status" value="1"/>
</dbReference>
<evidence type="ECO:0000256" key="3">
    <source>
        <dbReference type="ARBA" id="ARBA00022737"/>
    </source>
</evidence>
<dbReference type="Proteomes" id="UP000594800">
    <property type="component" value="Chromosome"/>
</dbReference>
<organism evidence="5 6">
    <name type="scientific">Pontivivens ytuae</name>
    <dbReference type="NCBI Taxonomy" id="2789856"/>
    <lineage>
        <taxon>Bacteria</taxon>
        <taxon>Pseudomonadati</taxon>
        <taxon>Pseudomonadota</taxon>
        <taxon>Alphaproteobacteria</taxon>
        <taxon>Rhodobacterales</taxon>
        <taxon>Paracoccaceae</taxon>
        <taxon>Pontivivens</taxon>
    </lineage>
</organism>
<keyword evidence="4" id="KW-0802">TPR repeat</keyword>
<protein>
    <recommendedName>
        <fullName evidence="2">Tetratricopeptide repeat protein 38</fullName>
    </recommendedName>
</protein>
<dbReference type="RefSeq" id="WP_196101987.1">
    <property type="nucleotide sequence ID" value="NZ_CP064942.1"/>
</dbReference>
<dbReference type="EMBL" id="CP064942">
    <property type="protein sequence ID" value="QPH52776.1"/>
    <property type="molecule type" value="Genomic_DNA"/>
</dbReference>
<dbReference type="Gene3D" id="1.25.40.10">
    <property type="entry name" value="Tetratricopeptide repeat domain"/>
    <property type="match status" value="1"/>
</dbReference>
<dbReference type="AlphaFoldDB" id="A0A7S9QC67"/>
<accession>A0A7S9QC67</accession>
<evidence type="ECO:0000256" key="2">
    <source>
        <dbReference type="ARBA" id="ARBA00019992"/>
    </source>
</evidence>
<sequence length="455" mass="49649">MLSDLNSLEVTLGDPRLVAEWNAVQRAFLAHGASTPVHLGRVLEAEPGFALGHAAKGMFYLLLGRSELMPTVTMALDAARKASDAGGANARERAYVAVLETAVAGNWRRAAAALDAITMAWPGDVLAMKLTQAVRFMLGDATGMLASTRLAKQAFAPDHAMRGYLMGCEAFALEENGDYAAAESVGRAGLELSPDDAWGLHAVAHVHDMTGRAEDGVRWLAGRSRHWSHCNNFGYHVWWHLALFHLDRGAYGPVLELYDRKVRPEPTDDFRDISNAASLLFRLEVEGVDVGERWQELADLSANRWDDGSLIFADLHYMMALMRTGREAEAEAMTARIATDASTLDHDQHEVSALTGVPMARGMLAFRAADYDRAATDLARGLEHLPRAGGSHAQRDVFWRLAVESHLRAGRCAEAEGLLARRTLERGAEDGYTERRRSQIAARRADLAAAGIAAE</sequence>
<keyword evidence="3" id="KW-0677">Repeat</keyword>
<keyword evidence="6" id="KW-1185">Reference proteome</keyword>
<proteinExistence type="inferred from homology"/>
<reference evidence="5 6" key="1">
    <citation type="submission" date="2020-11" db="EMBL/GenBank/DDBJ databases">
        <title>Description of Pontivivens ytuae sp. nov. isolated from deep sea sediment of Mariana Trench.</title>
        <authorList>
            <person name="Wang Z."/>
            <person name="Sun Q.-L."/>
            <person name="Xu X.-D."/>
            <person name="Tang Y.-Z."/>
            <person name="Zhang J."/>
        </authorList>
    </citation>
    <scope>NUCLEOTIDE SEQUENCE [LARGE SCALE GENOMIC DNA]</scope>
    <source>
        <strain evidence="5 6">MT2928</strain>
    </source>
</reference>
<dbReference type="CDD" id="cd05804">
    <property type="entry name" value="StaR_like"/>
    <property type="match status" value="1"/>
</dbReference>
<dbReference type="PANTHER" id="PTHR16263:SF4">
    <property type="entry name" value="TETRATRICOPEPTIDE REPEAT PROTEIN 38"/>
    <property type="match status" value="1"/>
</dbReference>
<comment type="similarity">
    <text evidence="1">Belongs to the TTC38 family.</text>
</comment>
<gene>
    <name evidence="5" type="ORF">I0K15_13260</name>
</gene>
<dbReference type="PANTHER" id="PTHR16263">
    <property type="entry name" value="TETRATRICOPEPTIDE REPEAT PROTEIN 38"/>
    <property type="match status" value="1"/>
</dbReference>
<dbReference type="KEGG" id="poz:I0K15_13260"/>